<dbReference type="Proteomes" id="UP001470230">
    <property type="component" value="Unassembled WGS sequence"/>
</dbReference>
<proteinExistence type="predicted"/>
<reference evidence="1 2" key="1">
    <citation type="submission" date="2024-04" db="EMBL/GenBank/DDBJ databases">
        <title>Tritrichomonas musculus Genome.</title>
        <authorList>
            <person name="Alves-Ferreira E."/>
            <person name="Grigg M."/>
            <person name="Lorenzi H."/>
            <person name="Galac M."/>
        </authorList>
    </citation>
    <scope>NUCLEOTIDE SEQUENCE [LARGE SCALE GENOMIC DNA]</scope>
    <source>
        <strain evidence="1 2">EAF2021</strain>
    </source>
</reference>
<evidence type="ECO:0000313" key="2">
    <source>
        <dbReference type="Proteomes" id="UP001470230"/>
    </source>
</evidence>
<dbReference type="InterPro" id="IPR026906">
    <property type="entry name" value="LRR_5"/>
</dbReference>
<dbReference type="EMBL" id="JAPFFF010000001">
    <property type="protein sequence ID" value="KAK8898356.1"/>
    <property type="molecule type" value="Genomic_DNA"/>
</dbReference>
<gene>
    <name evidence="1" type="ORF">M9Y10_000641</name>
</gene>
<dbReference type="PANTHER" id="PTHR45661:SF3">
    <property type="entry name" value="IG-LIKE DOMAIN-CONTAINING PROTEIN"/>
    <property type="match status" value="1"/>
</dbReference>
<dbReference type="Gene3D" id="3.80.10.10">
    <property type="entry name" value="Ribonuclease Inhibitor"/>
    <property type="match status" value="1"/>
</dbReference>
<accession>A0ABR2L5S2</accession>
<dbReference type="InterPro" id="IPR053139">
    <property type="entry name" value="Surface_bspA-like"/>
</dbReference>
<name>A0ABR2L5S2_9EUKA</name>
<protein>
    <recommendedName>
        <fullName evidence="3">Leucine-rich repeat domain-containing protein</fullName>
    </recommendedName>
</protein>
<sequence>MEETVTDFYRAEDGLVFVVDIGKQTAKVISSPKFAGDTIPSRVNYKDKDYKVVTIGESAFKDNKSIKTIKFGQDSALNAIEKNAFDGCSIEGITFPASLTRIGDNAFAGCLNLKTVEFPSGSKLIAVGSNGFPPELAAKITFPNDVKINGIVENLF</sequence>
<organism evidence="1 2">
    <name type="scientific">Tritrichomonas musculus</name>
    <dbReference type="NCBI Taxonomy" id="1915356"/>
    <lineage>
        <taxon>Eukaryota</taxon>
        <taxon>Metamonada</taxon>
        <taxon>Parabasalia</taxon>
        <taxon>Tritrichomonadida</taxon>
        <taxon>Tritrichomonadidae</taxon>
        <taxon>Tritrichomonas</taxon>
    </lineage>
</organism>
<keyword evidence="2" id="KW-1185">Reference proteome</keyword>
<comment type="caution">
    <text evidence="1">The sequence shown here is derived from an EMBL/GenBank/DDBJ whole genome shotgun (WGS) entry which is preliminary data.</text>
</comment>
<evidence type="ECO:0008006" key="3">
    <source>
        <dbReference type="Google" id="ProtNLM"/>
    </source>
</evidence>
<dbReference type="PANTHER" id="PTHR45661">
    <property type="entry name" value="SURFACE ANTIGEN"/>
    <property type="match status" value="1"/>
</dbReference>
<evidence type="ECO:0000313" key="1">
    <source>
        <dbReference type="EMBL" id="KAK8898356.1"/>
    </source>
</evidence>
<dbReference type="InterPro" id="IPR032675">
    <property type="entry name" value="LRR_dom_sf"/>
</dbReference>
<dbReference type="Pfam" id="PF13306">
    <property type="entry name" value="LRR_5"/>
    <property type="match status" value="1"/>
</dbReference>